<evidence type="ECO:0000256" key="3">
    <source>
        <dbReference type="ARBA" id="ARBA00022448"/>
    </source>
</evidence>
<keyword evidence="9 12" id="KW-0472">Membrane</keyword>
<evidence type="ECO:0000313" key="14">
    <source>
        <dbReference type="EMBL" id="HCO25508.1"/>
    </source>
</evidence>
<protein>
    <recommendedName>
        <fullName evidence="2 12">Flagellar biosynthetic protein FliP</fullName>
    </recommendedName>
</protein>
<evidence type="ECO:0000256" key="9">
    <source>
        <dbReference type="ARBA" id="ARBA00023136"/>
    </source>
</evidence>
<dbReference type="GO" id="GO:0005886">
    <property type="term" value="C:plasma membrane"/>
    <property type="evidence" value="ECO:0007669"/>
    <property type="project" value="UniProtKB-SubCell"/>
</dbReference>
<reference evidence="14 15" key="1">
    <citation type="journal article" date="2018" name="Nat. Biotechnol.">
        <title>A standardized bacterial taxonomy based on genome phylogeny substantially revises the tree of life.</title>
        <authorList>
            <person name="Parks D.H."/>
            <person name="Chuvochina M."/>
            <person name="Waite D.W."/>
            <person name="Rinke C."/>
            <person name="Skarshewski A."/>
            <person name="Chaumeil P.A."/>
            <person name="Hugenholtz P."/>
        </authorList>
    </citation>
    <scope>NUCLEOTIDE SEQUENCE [LARGE SCALE GENOMIC DNA]</scope>
    <source>
        <strain evidence="14">UBA9375</strain>
    </source>
</reference>
<evidence type="ECO:0000256" key="1">
    <source>
        <dbReference type="ARBA" id="ARBA00006257"/>
    </source>
</evidence>
<feature type="compositionally biased region" description="Polar residues" evidence="13">
    <location>
        <begin position="57"/>
        <end position="72"/>
    </location>
</feature>
<dbReference type="PANTHER" id="PTHR30587">
    <property type="entry name" value="FLAGELLAR BIOSYNTHETIC PROTEIN FLIP"/>
    <property type="match status" value="1"/>
</dbReference>
<keyword evidence="14" id="KW-0969">Cilium</keyword>
<dbReference type="GO" id="GO:0009425">
    <property type="term" value="C:bacterial-type flagellum basal body"/>
    <property type="evidence" value="ECO:0007669"/>
    <property type="project" value="UniProtKB-SubCell"/>
</dbReference>
<dbReference type="Proteomes" id="UP000263642">
    <property type="component" value="Unassembled WGS sequence"/>
</dbReference>
<dbReference type="AlphaFoldDB" id="A0A3D3RBM0"/>
<keyword evidence="7 12" id="KW-0653">Protein transport</keyword>
<dbReference type="PANTHER" id="PTHR30587:SF0">
    <property type="entry name" value="FLAGELLAR BIOSYNTHETIC PROTEIN FLIP"/>
    <property type="match status" value="1"/>
</dbReference>
<accession>A0A3D3RBM0</accession>
<dbReference type="InterPro" id="IPR005837">
    <property type="entry name" value="FliP"/>
</dbReference>
<keyword evidence="14" id="KW-0966">Cell projection</keyword>
<evidence type="ECO:0000256" key="13">
    <source>
        <dbReference type="SAM" id="MobiDB-lite"/>
    </source>
</evidence>
<dbReference type="GO" id="GO:0009306">
    <property type="term" value="P:protein secretion"/>
    <property type="evidence" value="ECO:0007669"/>
    <property type="project" value="UniProtKB-UniRule"/>
</dbReference>
<dbReference type="EMBL" id="DQAY01000132">
    <property type="protein sequence ID" value="HCO25508.1"/>
    <property type="molecule type" value="Genomic_DNA"/>
</dbReference>
<evidence type="ECO:0000256" key="6">
    <source>
        <dbReference type="ARBA" id="ARBA00022795"/>
    </source>
</evidence>
<feature type="transmembrane region" description="Helical" evidence="12">
    <location>
        <begin position="302"/>
        <end position="323"/>
    </location>
</feature>
<comment type="function">
    <text evidence="12">Plays a role in the flagellum-specific transport system.</text>
</comment>
<feature type="region of interest" description="Disordered" evidence="13">
    <location>
        <begin position="50"/>
        <end position="72"/>
    </location>
</feature>
<keyword evidence="8 12" id="KW-1133">Transmembrane helix</keyword>
<keyword evidence="11 12" id="KW-1006">Bacterial flagellum protein export</keyword>
<keyword evidence="14" id="KW-0282">Flagellum</keyword>
<evidence type="ECO:0000256" key="2">
    <source>
        <dbReference type="ARBA" id="ARBA00021714"/>
    </source>
</evidence>
<keyword evidence="5 12" id="KW-0812">Transmembrane</keyword>
<feature type="transmembrane region" description="Helical" evidence="12">
    <location>
        <begin position="265"/>
        <end position="290"/>
    </location>
</feature>
<dbReference type="NCBIfam" id="NF009438">
    <property type="entry name" value="PRK12797.1"/>
    <property type="match status" value="1"/>
</dbReference>
<dbReference type="NCBIfam" id="TIGR01103">
    <property type="entry name" value="fliP"/>
    <property type="match status" value="1"/>
</dbReference>
<comment type="caution">
    <text evidence="14">The sequence shown here is derived from an EMBL/GenBank/DDBJ whole genome shotgun (WGS) entry which is preliminary data.</text>
</comment>
<evidence type="ECO:0000256" key="5">
    <source>
        <dbReference type="ARBA" id="ARBA00022692"/>
    </source>
</evidence>
<evidence type="ECO:0000256" key="10">
    <source>
        <dbReference type="ARBA" id="ARBA00023143"/>
    </source>
</evidence>
<organism evidence="14 15">
    <name type="scientific">Gimesia maris</name>
    <dbReference type="NCBI Taxonomy" id="122"/>
    <lineage>
        <taxon>Bacteria</taxon>
        <taxon>Pseudomonadati</taxon>
        <taxon>Planctomycetota</taxon>
        <taxon>Planctomycetia</taxon>
        <taxon>Planctomycetales</taxon>
        <taxon>Planctomycetaceae</taxon>
        <taxon>Gimesia</taxon>
    </lineage>
</organism>
<evidence type="ECO:0000256" key="4">
    <source>
        <dbReference type="ARBA" id="ARBA00022475"/>
    </source>
</evidence>
<keyword evidence="10" id="KW-0975">Bacterial flagellum</keyword>
<dbReference type="PROSITE" id="PS01061">
    <property type="entry name" value="FLIP_2"/>
    <property type="match status" value="1"/>
</dbReference>
<evidence type="ECO:0000256" key="11">
    <source>
        <dbReference type="ARBA" id="ARBA00023225"/>
    </source>
</evidence>
<feature type="transmembrane region" description="Helical" evidence="12">
    <location>
        <begin position="151"/>
        <end position="170"/>
    </location>
</feature>
<feature type="transmembrane region" description="Helical" evidence="12">
    <location>
        <begin position="109"/>
        <end position="139"/>
    </location>
</feature>
<keyword evidence="3 12" id="KW-0813">Transport</keyword>
<comment type="subcellular location">
    <subcellularLocation>
        <location evidence="12">Cell membrane</location>
        <topology evidence="12">Multi-pass membrane protein</topology>
    </subcellularLocation>
    <subcellularLocation>
        <location evidence="12">Bacterial flagellum basal body</location>
    </subcellularLocation>
</comment>
<evidence type="ECO:0000256" key="7">
    <source>
        <dbReference type="ARBA" id="ARBA00022927"/>
    </source>
</evidence>
<keyword evidence="6 12" id="KW-1005">Bacterial flagellum biogenesis</keyword>
<evidence type="ECO:0000313" key="15">
    <source>
        <dbReference type="Proteomes" id="UP000263642"/>
    </source>
</evidence>
<dbReference type="PRINTS" id="PR01302">
    <property type="entry name" value="TYPE3IMPPROT"/>
</dbReference>
<dbReference type="GO" id="GO:0044781">
    <property type="term" value="P:bacterial-type flagellum organization"/>
    <property type="evidence" value="ECO:0007669"/>
    <property type="project" value="UniProtKB-UniRule"/>
</dbReference>
<dbReference type="InterPro" id="IPR005838">
    <property type="entry name" value="T3SS_IM_P"/>
</dbReference>
<keyword evidence="4 12" id="KW-1003">Cell membrane</keyword>
<comment type="similarity">
    <text evidence="1 12">Belongs to the FliP/MopC/SpaP family.</text>
</comment>
<evidence type="ECO:0000256" key="8">
    <source>
        <dbReference type="ARBA" id="ARBA00022989"/>
    </source>
</evidence>
<dbReference type="Pfam" id="PF00813">
    <property type="entry name" value="FliP"/>
    <property type="match status" value="1"/>
</dbReference>
<name>A0A3D3RBM0_9PLAN</name>
<evidence type="ECO:0000256" key="12">
    <source>
        <dbReference type="RuleBase" id="RU362069"/>
    </source>
</evidence>
<sequence length="330" mass="36124">MSVRSPIMHSRGGVPNLITAKMAEAAVRILLPVLVMLWLGLSAQSAQAQPTPSSQALSNQGVTSQNPTQAPVQPVFMSQDNQQGGAGVPEMLDVEQMTSPQGLNSTLKLFLLLTVLSLAPSILIMTTSFIRFVIVFGLLRQALGTQQLPPNQVLTSLSLFLTIMVMAPIWEKAYEEGIVPYTNQTQQAPVSLEVAFQKTVAPLRKFMSDQIELTGNSDTVWMFLDYQQPLPGSPGAESYQPPRDYDEVPLTVLLPAYMLSEVKTAFLIGFQLYLPFIVIDMVISSILISMGMMMLPPVLISLPFKILLFVLIDGWLLTVGMLLESIRAVG</sequence>
<gene>
    <name evidence="12 14" type="primary">fliP</name>
    <name evidence="14" type="ORF">DIT97_21715</name>
</gene>
<proteinExistence type="inferred from homology"/>